<dbReference type="InterPro" id="IPR013847">
    <property type="entry name" value="POU"/>
</dbReference>
<dbReference type="CDD" id="cd00086">
    <property type="entry name" value="homeodomain"/>
    <property type="match status" value="1"/>
</dbReference>
<dbReference type="SMART" id="SM00389">
    <property type="entry name" value="HOX"/>
    <property type="match status" value="1"/>
</dbReference>
<keyword evidence="6 11" id="KW-0804">Transcription</keyword>
<feature type="compositionally biased region" description="Low complexity" evidence="12">
    <location>
        <begin position="97"/>
        <end position="110"/>
    </location>
</feature>
<dbReference type="Gene3D" id="1.10.10.60">
    <property type="entry name" value="Homeodomain-like"/>
    <property type="match status" value="1"/>
</dbReference>
<evidence type="ECO:0000313" key="16">
    <source>
        <dbReference type="Proteomes" id="UP000504630"/>
    </source>
</evidence>
<keyword evidence="3" id="KW-0805">Transcription regulation</keyword>
<dbReference type="PROSITE" id="PS51179">
    <property type="entry name" value="POU_3"/>
    <property type="match status" value="1"/>
</dbReference>
<dbReference type="GO" id="GO:0005634">
    <property type="term" value="C:nucleus"/>
    <property type="evidence" value="ECO:0007669"/>
    <property type="project" value="UniProtKB-SubCell"/>
</dbReference>
<dbReference type="InterPro" id="IPR050255">
    <property type="entry name" value="POU_domain_TF"/>
</dbReference>
<feature type="DNA-binding region" description="Homeobox" evidence="9">
    <location>
        <begin position="609"/>
        <end position="668"/>
    </location>
</feature>
<feature type="region of interest" description="Disordered" evidence="12">
    <location>
        <begin position="60"/>
        <end position="116"/>
    </location>
</feature>
<name>A0A6J2RRJ2_COTGO</name>
<gene>
    <name evidence="17" type="primary">pou6f2</name>
</gene>
<feature type="region of interest" description="Disordered" evidence="12">
    <location>
        <begin position="209"/>
        <end position="300"/>
    </location>
</feature>
<evidence type="ECO:0000256" key="6">
    <source>
        <dbReference type="ARBA" id="ARBA00023163"/>
    </source>
</evidence>
<dbReference type="GO" id="GO:0000978">
    <property type="term" value="F:RNA polymerase II cis-regulatory region sequence-specific DNA binding"/>
    <property type="evidence" value="ECO:0007669"/>
    <property type="project" value="TreeGrafter"/>
</dbReference>
<reference evidence="17" key="1">
    <citation type="submission" date="2025-08" db="UniProtKB">
        <authorList>
            <consortium name="RefSeq"/>
        </authorList>
    </citation>
    <scope>IDENTIFICATION</scope>
</reference>
<dbReference type="OrthoDB" id="10066259at2759"/>
<evidence type="ECO:0000259" key="15">
    <source>
        <dbReference type="PROSITE" id="PS51179"/>
    </source>
</evidence>
<feature type="chain" id="PRO_5026647451" description="POU domain protein" evidence="13">
    <location>
        <begin position="22"/>
        <end position="694"/>
    </location>
</feature>
<protein>
    <recommendedName>
        <fullName evidence="11">POU domain protein</fullName>
    </recommendedName>
</protein>
<accession>A0A6J2RRJ2</accession>
<dbReference type="InterPro" id="IPR009057">
    <property type="entry name" value="Homeodomain-like_sf"/>
</dbReference>
<comment type="similarity">
    <text evidence="8">Belongs to the POU transcription factor family. Class-6 subfamily.</text>
</comment>
<feature type="signal peptide" evidence="13">
    <location>
        <begin position="1"/>
        <end position="21"/>
    </location>
</feature>
<dbReference type="PRINTS" id="PR00028">
    <property type="entry name" value="POUDOMAIN"/>
</dbReference>
<dbReference type="PROSITE" id="PS50071">
    <property type="entry name" value="HOMEOBOX_2"/>
    <property type="match status" value="1"/>
</dbReference>
<dbReference type="FunFam" id="1.10.10.60:FF:000051">
    <property type="entry name" value="POU domain protein"/>
    <property type="match status" value="1"/>
</dbReference>
<evidence type="ECO:0000256" key="8">
    <source>
        <dbReference type="ARBA" id="ARBA00061425"/>
    </source>
</evidence>
<evidence type="ECO:0000256" key="12">
    <source>
        <dbReference type="SAM" id="MobiDB-lite"/>
    </source>
</evidence>
<feature type="region of interest" description="Disordered" evidence="12">
    <location>
        <begin position="672"/>
        <end position="694"/>
    </location>
</feature>
<feature type="compositionally biased region" description="Low complexity" evidence="12">
    <location>
        <begin position="450"/>
        <end position="460"/>
    </location>
</feature>
<evidence type="ECO:0000256" key="2">
    <source>
        <dbReference type="ARBA" id="ARBA00004123"/>
    </source>
</evidence>
<dbReference type="PANTHER" id="PTHR11636">
    <property type="entry name" value="POU DOMAIN"/>
    <property type="match status" value="1"/>
</dbReference>
<dbReference type="InterPro" id="IPR010982">
    <property type="entry name" value="Lambda_DNA-bd_dom_sf"/>
</dbReference>
<keyword evidence="13" id="KW-0732">Signal</keyword>
<dbReference type="RefSeq" id="XP_029313558.1">
    <property type="nucleotide sequence ID" value="XM_029457698.1"/>
</dbReference>
<evidence type="ECO:0000256" key="1">
    <source>
        <dbReference type="ARBA" id="ARBA00003263"/>
    </source>
</evidence>
<dbReference type="Gene3D" id="1.10.260.40">
    <property type="entry name" value="lambda repressor-like DNA-binding domains"/>
    <property type="match status" value="1"/>
</dbReference>
<evidence type="ECO:0000256" key="13">
    <source>
        <dbReference type="SAM" id="SignalP"/>
    </source>
</evidence>
<dbReference type="InParanoid" id="A0A6J2RRJ2"/>
<feature type="domain" description="POU-specific" evidence="15">
    <location>
        <begin position="478"/>
        <end position="588"/>
    </location>
</feature>
<dbReference type="PROSITE" id="PS00035">
    <property type="entry name" value="POU_1"/>
    <property type="match status" value="1"/>
</dbReference>
<evidence type="ECO:0000256" key="9">
    <source>
        <dbReference type="PROSITE-ProRule" id="PRU00108"/>
    </source>
</evidence>
<dbReference type="Proteomes" id="UP000504630">
    <property type="component" value="Chromosome 20"/>
</dbReference>
<keyword evidence="5 9" id="KW-0371">Homeobox</keyword>
<evidence type="ECO:0000313" key="17">
    <source>
        <dbReference type="RefSeq" id="XP_029313558.1"/>
    </source>
</evidence>
<dbReference type="InterPro" id="IPR000327">
    <property type="entry name" value="POU_dom"/>
</dbReference>
<dbReference type="SMART" id="SM00352">
    <property type="entry name" value="POU"/>
    <property type="match status" value="1"/>
</dbReference>
<dbReference type="Pfam" id="PF00157">
    <property type="entry name" value="Pou"/>
    <property type="match status" value="2"/>
</dbReference>
<organism evidence="16 17">
    <name type="scientific">Cottoperca gobio</name>
    <name type="common">Frogmouth</name>
    <name type="synonym">Aphritis gobio</name>
    <dbReference type="NCBI Taxonomy" id="56716"/>
    <lineage>
        <taxon>Eukaryota</taxon>
        <taxon>Metazoa</taxon>
        <taxon>Chordata</taxon>
        <taxon>Craniata</taxon>
        <taxon>Vertebrata</taxon>
        <taxon>Euteleostomi</taxon>
        <taxon>Actinopterygii</taxon>
        <taxon>Neopterygii</taxon>
        <taxon>Teleostei</taxon>
        <taxon>Neoteleostei</taxon>
        <taxon>Acanthomorphata</taxon>
        <taxon>Eupercaria</taxon>
        <taxon>Perciformes</taxon>
        <taxon>Notothenioidei</taxon>
        <taxon>Bovichtidae</taxon>
        <taxon>Cottoperca</taxon>
    </lineage>
</organism>
<dbReference type="AlphaFoldDB" id="A0A6J2RRJ2"/>
<evidence type="ECO:0000256" key="4">
    <source>
        <dbReference type="ARBA" id="ARBA00023125"/>
    </source>
</evidence>
<evidence type="ECO:0000256" key="5">
    <source>
        <dbReference type="ARBA" id="ARBA00023155"/>
    </source>
</evidence>
<dbReference type="SUPFAM" id="SSF46689">
    <property type="entry name" value="Homeodomain-like"/>
    <property type="match status" value="1"/>
</dbReference>
<feature type="compositionally biased region" description="Low complexity" evidence="12">
    <location>
        <begin position="257"/>
        <end position="276"/>
    </location>
</feature>
<evidence type="ECO:0000259" key="14">
    <source>
        <dbReference type="PROSITE" id="PS50071"/>
    </source>
</evidence>
<feature type="compositionally biased region" description="Low complexity" evidence="12">
    <location>
        <begin position="222"/>
        <end position="243"/>
    </location>
</feature>
<proteinExistence type="inferred from homology"/>
<evidence type="ECO:0000256" key="11">
    <source>
        <dbReference type="RuleBase" id="RU361194"/>
    </source>
</evidence>
<dbReference type="GO" id="GO:0031099">
    <property type="term" value="P:regeneration"/>
    <property type="evidence" value="ECO:0007669"/>
    <property type="project" value="Ensembl"/>
</dbReference>
<dbReference type="PROSITE" id="PS00465">
    <property type="entry name" value="POU_2"/>
    <property type="match status" value="1"/>
</dbReference>
<dbReference type="SUPFAM" id="SSF47413">
    <property type="entry name" value="lambda repressor-like DNA-binding domains"/>
    <property type="match status" value="1"/>
</dbReference>
<dbReference type="InterPro" id="IPR001356">
    <property type="entry name" value="HD"/>
</dbReference>
<feature type="region of interest" description="Disordered" evidence="12">
    <location>
        <begin position="413"/>
        <end position="476"/>
    </location>
</feature>
<evidence type="ECO:0000256" key="3">
    <source>
        <dbReference type="ARBA" id="ARBA00023015"/>
    </source>
</evidence>
<dbReference type="GeneID" id="115025442"/>
<comment type="function">
    <text evidence="1">Sequence-specific transcription factor which is part of a developmental regulatory system that provides cells with specific positional identities on the anterior-posterior axis.</text>
</comment>
<dbReference type="Pfam" id="PF00046">
    <property type="entry name" value="Homeodomain"/>
    <property type="match status" value="1"/>
</dbReference>
<dbReference type="CTD" id="11281"/>
<feature type="compositionally biased region" description="Polar residues" evidence="12">
    <location>
        <begin position="244"/>
        <end position="256"/>
    </location>
</feature>
<feature type="compositionally biased region" description="Low complexity" evidence="12">
    <location>
        <begin position="415"/>
        <end position="434"/>
    </location>
</feature>
<evidence type="ECO:0000256" key="10">
    <source>
        <dbReference type="RuleBase" id="RU000682"/>
    </source>
</evidence>
<sequence>MNPSDISRLSWSFFTLLTAACQSPDECQSSLQDPMITGQLSKPLLSLRSDMSAAELRADNKAATPDSDLNDEPLLLPSEATDREGTPNKLYGARDGSVQSDTSSSPSEQSHLGQCHPAFSMGPQSLLVAQQLANAVGGVMSGAAQGMNQPILIPFNAGGHLGGQQGLVLSLPTANLQSLVAAAAAGGIMTLPLQNLQATSSLNSQLQHLQQLQQMQHHHHQQQQQQQIQHHHQQTLAHTQNQLPSQHHMTPPSHQQTSVPSPGSTCSSTSGQQQHSPPHRPNHSPARSLPSPVTPPMPLTLNPLASQAAVAAAAAAAMGSIAGSQVFGNTLSNLQGATGQLVTNAQGQIIGTIPLMPNSAGPSSQSGGGNPALQVQPITPQLLTNAQGQIIATVIGNQILPVINTQGITLSPIKPGQQMPQAQQGQIGPASSQPNLLHMPHRQSPLHQASSSSSTSSSSSALSVGQLVSNPQTAPSEVDGVNLEEIREFAKAFKIRRLSLGLTQTQVGQALSAAEGPAYSQSAICRHTILRSHFFLPQEAQENTIGSSLTGKLNPGLLYPARFEKLDITPKSAQKIKPVLERWMAEAEARHRSGMQNLTEFIGSEPSKKRKRRTSFTPQALEILNSHFEKNTHPSGQEMTEIAEKLNYDREVVRVWFCNKRQALKNTIKRLKQPELGPAAPMDPLTDSLEELPK</sequence>
<dbReference type="GO" id="GO:0000981">
    <property type="term" value="F:DNA-binding transcription factor activity, RNA polymerase II-specific"/>
    <property type="evidence" value="ECO:0007669"/>
    <property type="project" value="TreeGrafter"/>
</dbReference>
<keyword evidence="7 9" id="KW-0539">Nucleus</keyword>
<keyword evidence="4 9" id="KW-0238">DNA-binding</keyword>
<dbReference type="PANTHER" id="PTHR11636:SF68">
    <property type="entry name" value="POU DOMAIN, CLASS 6, TRANSCRIPTION FACTOR 2"/>
    <property type="match status" value="1"/>
</dbReference>
<feature type="domain" description="Homeobox" evidence="14">
    <location>
        <begin position="607"/>
        <end position="667"/>
    </location>
</feature>
<feature type="compositionally biased region" description="Polar residues" evidence="12">
    <location>
        <begin position="461"/>
        <end position="475"/>
    </location>
</feature>
<keyword evidence="16" id="KW-1185">Reference proteome</keyword>
<dbReference type="KEGG" id="cgob:115025442"/>
<evidence type="ECO:0000256" key="7">
    <source>
        <dbReference type="ARBA" id="ARBA00023242"/>
    </source>
</evidence>
<comment type="subcellular location">
    <subcellularLocation>
        <location evidence="2 9 10">Nucleus</location>
    </subcellularLocation>
</comment>